<dbReference type="Proteomes" id="UP000677234">
    <property type="component" value="Chromosome"/>
</dbReference>
<evidence type="ECO:0008006" key="5">
    <source>
        <dbReference type="Google" id="ProtNLM"/>
    </source>
</evidence>
<sequence length="108" mass="12091">MEATKKSKVMILVFLGAVLLLGALGYYGMYVMGKEHVAVIQEAIAEKGGVVENIMVVPKDESPFEVSGKGNTIYKIDYRKDGKTLTAWFRSDNQSSIIKENEEWIFPE</sequence>
<proteinExistence type="predicted"/>
<reference evidence="1 3" key="1">
    <citation type="submission" date="2020-12" db="EMBL/GenBank/DDBJ databases">
        <title>strain FJAT-54423T represents a novel species of the genus Brevibacillus.</title>
        <authorList>
            <person name="Tang R."/>
        </authorList>
    </citation>
    <scope>NUCLEOTIDE SEQUENCE [LARGE SCALE GENOMIC DNA]</scope>
    <source>
        <strain evidence="1 3">FJAT-54423</strain>
    </source>
</reference>
<name>A0A7T5EPI1_9BACL</name>
<keyword evidence="4" id="KW-1185">Reference proteome</keyword>
<organism evidence="1 3">
    <name type="scientific">Brevibacillus composti</name>
    <dbReference type="NCBI Taxonomy" id="2796470"/>
    <lineage>
        <taxon>Bacteria</taxon>
        <taxon>Bacillati</taxon>
        <taxon>Bacillota</taxon>
        <taxon>Bacilli</taxon>
        <taxon>Bacillales</taxon>
        <taxon>Paenibacillaceae</taxon>
        <taxon>Brevibacillus</taxon>
    </lineage>
</organism>
<dbReference type="RefSeq" id="WP_198829860.1">
    <property type="nucleotide sequence ID" value="NZ_CP066308.1"/>
</dbReference>
<protein>
    <recommendedName>
        <fullName evidence="5">DUF3139 domain-containing protein</fullName>
    </recommendedName>
</protein>
<dbReference type="Proteomes" id="UP000595847">
    <property type="component" value="Chromosome"/>
</dbReference>
<dbReference type="KEGG" id="bcop:JD108_11080"/>
<evidence type="ECO:0000313" key="4">
    <source>
        <dbReference type="Proteomes" id="UP000677234"/>
    </source>
</evidence>
<evidence type="ECO:0000313" key="3">
    <source>
        <dbReference type="Proteomes" id="UP000595847"/>
    </source>
</evidence>
<accession>A0A7T5EPI1</accession>
<evidence type="ECO:0000313" key="1">
    <source>
        <dbReference type="EMBL" id="QQE76358.1"/>
    </source>
</evidence>
<dbReference type="AlphaFoldDB" id="A0A7T5EPI1"/>
<gene>
    <name evidence="1" type="ORF">JD108_11080</name>
    <name evidence="2" type="ORF">KDJ56_10765</name>
</gene>
<reference evidence="2" key="2">
    <citation type="submission" date="2021-04" db="EMBL/GenBank/DDBJ databases">
        <title>Brevibacillus composti FJAT-54423, complete genome.</title>
        <authorList>
            <person name="Tang R."/>
        </authorList>
    </citation>
    <scope>NUCLEOTIDE SEQUENCE</scope>
    <source>
        <strain evidence="2">FJAT-54424</strain>
    </source>
</reference>
<dbReference type="EMBL" id="CP066308">
    <property type="protein sequence ID" value="QQE76358.1"/>
    <property type="molecule type" value="Genomic_DNA"/>
</dbReference>
<dbReference type="EMBL" id="CP073708">
    <property type="protein sequence ID" value="QUO43385.1"/>
    <property type="molecule type" value="Genomic_DNA"/>
</dbReference>
<evidence type="ECO:0000313" key="2">
    <source>
        <dbReference type="EMBL" id="QUO43385.1"/>
    </source>
</evidence>